<evidence type="ECO:0000256" key="9">
    <source>
        <dbReference type="SAM" id="MobiDB-lite"/>
    </source>
</evidence>
<keyword evidence="2" id="KW-0963">Cytoplasm</keyword>
<sequence>MTVTSKKHSVEPSSSHEGTSPRSGTAQMDEPDALRGKIHFEESVLLASVLAEPINLEDSYYVQLQAELNADAQNLEAESWSVAVDHNYVKALSKEAVKRQDVIYELMQTELNHVRTLKVLVHVYMHELRRSLTMEEAKLECLFPGVEALLSLHQNFLNRLKEHQNQCLEEGGPNYQITNLGEILTDQFSGSVGELMRKYYSWFCSHHMETVSFYKEQLQSNKKFQFVIKKIGQLPVVRRLGIPECFLLVTQRITKYPVLVERILENTEAETSEGRFLKHSLELIKNTISKVNDQVREYEKLARLSQRLDPKSQGRMKDGRLFRREDLNLNARKLLHEGTVTWKSSGKQRDVHAVLLSDVLLLLQEKDQKLVFAAMENNSPVISLQRLIVREVAHEDKALFLICACESSNPTMYEIHTSSKEECITWMELIRGAVDRCREDEEYSELLARLQICQDILKEKDDQIWQHLTEKQQVFAALYETTTEQESPYKDLQLENRETLLEAAITEVENLQNLLHLRLKDPNVTADTLEAGIERPDGRKTSYMYSDTATDLQFQDYFGPEESADYDMVPVPDYNLSSSHFPEPEVCDSVMKLAQLLYSLKAVAVQQDSQTELQRAFQSKIQQPTRHYSSVLLEQEKQRNQEKQKEEQRKLHKMQAQHQEEQQRWEEVKEKQMEQILILEAELRQRQEDCMTWEKKLKEESAELERQKEEHQQHLETLRITVKMVEKDKELVTHEKERLEKIKRKMSMSKPVIPNYDDPAQILNFSFRGSMVNGGRYLTSPILEANVPTPMDPREIPPKVPPRKESIRVPTVKPELPIHLISTTNQTSTATVRQRIPTKLLQEPPSKGKEKSLKKNKSHKRANSAASIDVNQVVPIRVTGKEGGSLRSTNNRSPPPIIYQPDIFKPPRPSPSVKSSDSLSTKLRNNSSDEPPPVPPPFPIEVSKSNGQKVIFL</sequence>
<dbReference type="KEGG" id="bspl:114844026"/>
<feature type="compositionally biased region" description="Low complexity" evidence="9">
    <location>
        <begin position="911"/>
        <end position="920"/>
    </location>
</feature>
<dbReference type="Gene3D" id="1.20.900.10">
    <property type="entry name" value="Dbl homology (DH) domain"/>
    <property type="match status" value="1"/>
</dbReference>
<dbReference type="SUPFAM" id="SSF48065">
    <property type="entry name" value="DBL homology domain (DH-domain)"/>
    <property type="match status" value="1"/>
</dbReference>
<gene>
    <name evidence="13" type="primary">arhgef18a</name>
</gene>
<comment type="subcellular location">
    <subcellularLocation>
        <location evidence="1">Cytoplasm</location>
    </subcellularLocation>
</comment>
<dbReference type="SMART" id="SM00233">
    <property type="entry name" value="PH"/>
    <property type="match status" value="1"/>
</dbReference>
<keyword evidence="3" id="KW-0597">Phosphoprotein</keyword>
<dbReference type="GO" id="GO:0005085">
    <property type="term" value="F:guanyl-nucleotide exchange factor activity"/>
    <property type="evidence" value="ECO:0007669"/>
    <property type="project" value="UniProtKB-KW"/>
</dbReference>
<accession>A0A6P7KWK2</accession>
<dbReference type="FunFam" id="1.20.900.10:FF:000004">
    <property type="entry name" value="Rho guanine nucleotide exchange factor 2"/>
    <property type="match status" value="1"/>
</dbReference>
<dbReference type="GO" id="GO:0005737">
    <property type="term" value="C:cytoplasm"/>
    <property type="evidence" value="ECO:0007669"/>
    <property type="project" value="UniProtKB-SubCell"/>
</dbReference>
<dbReference type="InterPro" id="IPR041020">
    <property type="entry name" value="PH_16"/>
</dbReference>
<dbReference type="PROSITE" id="PS50003">
    <property type="entry name" value="PH_DOMAIN"/>
    <property type="match status" value="1"/>
</dbReference>
<evidence type="ECO:0000256" key="3">
    <source>
        <dbReference type="ARBA" id="ARBA00022553"/>
    </source>
</evidence>
<evidence type="ECO:0000259" key="11">
    <source>
        <dbReference type="PROSITE" id="PS50010"/>
    </source>
</evidence>
<keyword evidence="12" id="KW-1185">Reference proteome</keyword>
<keyword evidence="7" id="KW-0862">Zinc</keyword>
<evidence type="ECO:0000256" key="6">
    <source>
        <dbReference type="ARBA" id="ARBA00022771"/>
    </source>
</evidence>
<dbReference type="PROSITE" id="PS50010">
    <property type="entry name" value="DH_2"/>
    <property type="match status" value="1"/>
</dbReference>
<protein>
    <submittedName>
        <fullName evidence="13">Rho guanine nucleotide exchange factor 18a isoform X1</fullName>
    </submittedName>
</protein>
<evidence type="ECO:0000256" key="8">
    <source>
        <dbReference type="ARBA" id="ARBA00023054"/>
    </source>
</evidence>
<feature type="region of interest" description="Disordered" evidence="9">
    <location>
        <begin position="824"/>
        <end position="946"/>
    </location>
</feature>
<name>A0A6P7KWK2_BETSP</name>
<evidence type="ECO:0000313" key="13">
    <source>
        <dbReference type="RefSeq" id="XP_028986857.1"/>
    </source>
</evidence>
<evidence type="ECO:0000259" key="10">
    <source>
        <dbReference type="PROSITE" id="PS50003"/>
    </source>
</evidence>
<dbReference type="CDD" id="cd00160">
    <property type="entry name" value="RhoGEF"/>
    <property type="match status" value="1"/>
</dbReference>
<evidence type="ECO:0000313" key="12">
    <source>
        <dbReference type="Proteomes" id="UP000515150"/>
    </source>
</evidence>
<evidence type="ECO:0000256" key="1">
    <source>
        <dbReference type="ARBA" id="ARBA00004496"/>
    </source>
</evidence>
<dbReference type="Pfam" id="PF17838">
    <property type="entry name" value="PH_16"/>
    <property type="match status" value="1"/>
</dbReference>
<dbReference type="SMART" id="SM00325">
    <property type="entry name" value="RhoGEF"/>
    <property type="match status" value="1"/>
</dbReference>
<evidence type="ECO:0000256" key="2">
    <source>
        <dbReference type="ARBA" id="ARBA00022490"/>
    </source>
</evidence>
<dbReference type="Gene3D" id="2.30.29.30">
    <property type="entry name" value="Pleckstrin-homology domain (PH domain)/Phosphotyrosine-binding domain (PTB)"/>
    <property type="match status" value="1"/>
</dbReference>
<dbReference type="InterPro" id="IPR001849">
    <property type="entry name" value="PH_domain"/>
</dbReference>
<feature type="compositionally biased region" description="Pro residues" evidence="9">
    <location>
        <begin position="893"/>
        <end position="910"/>
    </location>
</feature>
<feature type="compositionally biased region" description="Polar residues" evidence="9">
    <location>
        <begin position="11"/>
        <end position="26"/>
    </location>
</feature>
<dbReference type="InterPro" id="IPR051632">
    <property type="entry name" value="Rho_GEF"/>
</dbReference>
<dbReference type="GO" id="GO:0005886">
    <property type="term" value="C:plasma membrane"/>
    <property type="evidence" value="ECO:0007669"/>
    <property type="project" value="TreeGrafter"/>
</dbReference>
<organism evidence="12 13">
    <name type="scientific">Betta splendens</name>
    <name type="common">Siamese fighting fish</name>
    <dbReference type="NCBI Taxonomy" id="158456"/>
    <lineage>
        <taxon>Eukaryota</taxon>
        <taxon>Metazoa</taxon>
        <taxon>Chordata</taxon>
        <taxon>Craniata</taxon>
        <taxon>Vertebrata</taxon>
        <taxon>Euteleostomi</taxon>
        <taxon>Actinopterygii</taxon>
        <taxon>Neopterygii</taxon>
        <taxon>Teleostei</taxon>
        <taxon>Neoteleostei</taxon>
        <taxon>Acanthomorphata</taxon>
        <taxon>Anabantaria</taxon>
        <taxon>Anabantiformes</taxon>
        <taxon>Anabantoidei</taxon>
        <taxon>Osphronemidae</taxon>
        <taxon>Betta</taxon>
    </lineage>
</organism>
<dbReference type="GO" id="GO:0035023">
    <property type="term" value="P:regulation of Rho protein signal transduction"/>
    <property type="evidence" value="ECO:0007669"/>
    <property type="project" value="TreeGrafter"/>
</dbReference>
<dbReference type="InParanoid" id="A0A6P7KWK2"/>
<dbReference type="PANTHER" id="PTHR13944:SF23">
    <property type="entry name" value="RHO GUANINE NUCLEOTIDE EXCHANGE FACTOR 18"/>
    <property type="match status" value="1"/>
</dbReference>
<feature type="region of interest" description="Disordered" evidence="9">
    <location>
        <begin position="1"/>
        <end position="29"/>
    </location>
</feature>
<dbReference type="Proteomes" id="UP000515150">
    <property type="component" value="Chromosome 17"/>
</dbReference>
<dbReference type="RefSeq" id="XP_028986857.1">
    <property type="nucleotide sequence ID" value="XM_029131024.3"/>
</dbReference>
<dbReference type="InterPro" id="IPR035899">
    <property type="entry name" value="DBL_dom_sf"/>
</dbReference>
<keyword evidence="6" id="KW-0863">Zinc-finger</keyword>
<feature type="compositionally biased region" description="Basic and acidic residues" evidence="9">
    <location>
        <begin position="636"/>
        <end position="649"/>
    </location>
</feature>
<keyword evidence="5" id="KW-0479">Metal-binding</keyword>
<feature type="compositionally biased region" description="Pro residues" evidence="9">
    <location>
        <begin position="930"/>
        <end position="939"/>
    </location>
</feature>
<dbReference type="SUPFAM" id="SSF50729">
    <property type="entry name" value="PH domain-like"/>
    <property type="match status" value="1"/>
</dbReference>
<dbReference type="GeneID" id="114844026"/>
<keyword evidence="4" id="KW-0344">Guanine-nucleotide releasing factor</keyword>
<feature type="region of interest" description="Disordered" evidence="9">
    <location>
        <begin position="788"/>
        <end position="807"/>
    </location>
</feature>
<keyword evidence="8" id="KW-0175">Coiled coil</keyword>
<dbReference type="OrthoDB" id="28045at2759"/>
<dbReference type="GO" id="GO:0008270">
    <property type="term" value="F:zinc ion binding"/>
    <property type="evidence" value="ECO:0007669"/>
    <property type="project" value="UniProtKB-KW"/>
</dbReference>
<feature type="compositionally biased region" description="Basic and acidic residues" evidence="9">
    <location>
        <begin position="792"/>
        <end position="807"/>
    </location>
</feature>
<evidence type="ECO:0000256" key="4">
    <source>
        <dbReference type="ARBA" id="ARBA00022658"/>
    </source>
</evidence>
<proteinExistence type="predicted"/>
<dbReference type="InterPro" id="IPR000219">
    <property type="entry name" value="DH_dom"/>
</dbReference>
<feature type="region of interest" description="Disordered" evidence="9">
    <location>
        <begin position="636"/>
        <end position="660"/>
    </location>
</feature>
<dbReference type="CTD" id="407987"/>
<evidence type="ECO:0000256" key="5">
    <source>
        <dbReference type="ARBA" id="ARBA00022723"/>
    </source>
</evidence>
<dbReference type="AlphaFoldDB" id="A0A6P7KWK2"/>
<evidence type="ECO:0000256" key="7">
    <source>
        <dbReference type="ARBA" id="ARBA00022833"/>
    </source>
</evidence>
<dbReference type="Pfam" id="PF00621">
    <property type="entry name" value="RhoGEF"/>
    <property type="match status" value="1"/>
</dbReference>
<feature type="domain" description="DH" evidence="11">
    <location>
        <begin position="98"/>
        <end position="294"/>
    </location>
</feature>
<dbReference type="InterPro" id="IPR011993">
    <property type="entry name" value="PH-like_dom_sf"/>
</dbReference>
<reference evidence="13" key="1">
    <citation type="submission" date="2025-08" db="UniProtKB">
        <authorList>
            <consortium name="RefSeq"/>
        </authorList>
    </citation>
    <scope>IDENTIFICATION</scope>
</reference>
<feature type="domain" description="PH" evidence="10">
    <location>
        <begin position="333"/>
        <end position="435"/>
    </location>
</feature>
<dbReference type="PANTHER" id="PTHR13944">
    <property type="entry name" value="AGAP007712-PA"/>
    <property type="match status" value="1"/>
</dbReference>